<dbReference type="Gene3D" id="3.10.290.10">
    <property type="entry name" value="RNA-binding S4 domain"/>
    <property type="match status" value="1"/>
</dbReference>
<proteinExistence type="inferred from homology"/>
<dbReference type="InterPro" id="IPR036986">
    <property type="entry name" value="S4_RNA-bd_sf"/>
</dbReference>
<name>A0A7C4CET9_UNCW3</name>
<comment type="subunit">
    <text evidence="7">Part of the 30S ribosomal subunit. Contacts protein S5. The interaction surface between S4 and S5 is involved in control of translational fidelity.</text>
</comment>
<dbReference type="GO" id="GO:0003735">
    <property type="term" value="F:structural constituent of ribosome"/>
    <property type="evidence" value="ECO:0007669"/>
    <property type="project" value="InterPro"/>
</dbReference>
<evidence type="ECO:0000313" key="11">
    <source>
        <dbReference type="EMBL" id="HGK29009.1"/>
    </source>
</evidence>
<keyword evidence="2 7" id="KW-0699">rRNA-binding</keyword>
<keyword evidence="5 7" id="KW-0687">Ribonucleoprotein</keyword>
<accession>A0A7C4CET9</accession>
<dbReference type="EMBL" id="DSUT01000184">
    <property type="protein sequence ID" value="HGK29009.1"/>
    <property type="molecule type" value="Genomic_DNA"/>
</dbReference>
<dbReference type="PANTHER" id="PTHR11831:SF4">
    <property type="entry name" value="SMALL RIBOSOMAL SUBUNIT PROTEIN US4M"/>
    <property type="match status" value="1"/>
</dbReference>
<gene>
    <name evidence="7" type="primary">rpsD</name>
    <name evidence="11" type="ORF">ENS41_08720</name>
</gene>
<dbReference type="NCBIfam" id="TIGR01017">
    <property type="entry name" value="rpsD_bact"/>
    <property type="match status" value="1"/>
</dbReference>
<evidence type="ECO:0000256" key="4">
    <source>
        <dbReference type="ARBA" id="ARBA00022980"/>
    </source>
</evidence>
<dbReference type="InterPro" id="IPR001912">
    <property type="entry name" value="Ribosomal_uS4_N"/>
</dbReference>
<dbReference type="InterPro" id="IPR022801">
    <property type="entry name" value="Ribosomal_uS4"/>
</dbReference>
<dbReference type="GO" id="GO:0019843">
    <property type="term" value="F:rRNA binding"/>
    <property type="evidence" value="ECO:0007669"/>
    <property type="project" value="UniProtKB-UniRule"/>
</dbReference>
<dbReference type="AlphaFoldDB" id="A0A7C4CET9"/>
<dbReference type="InterPro" id="IPR018079">
    <property type="entry name" value="Ribosomal_uS4_CS"/>
</dbReference>
<dbReference type="FunFam" id="3.10.290.10:FF:000001">
    <property type="entry name" value="30S ribosomal protein S4"/>
    <property type="match status" value="1"/>
</dbReference>
<feature type="domain" description="RNA-binding S4" evidence="9">
    <location>
        <begin position="96"/>
        <end position="159"/>
    </location>
</feature>
<comment type="caution">
    <text evidence="11">The sequence shown here is derived from an EMBL/GenBank/DDBJ whole genome shotgun (WGS) entry which is preliminary data.</text>
</comment>
<organism evidence="11">
    <name type="scientific">candidate division WOR-3 bacterium</name>
    <dbReference type="NCBI Taxonomy" id="2052148"/>
    <lineage>
        <taxon>Bacteria</taxon>
        <taxon>Bacteria division WOR-3</taxon>
    </lineage>
</organism>
<evidence type="ECO:0000256" key="6">
    <source>
        <dbReference type="ARBA" id="ARBA00035254"/>
    </source>
</evidence>
<dbReference type="GO" id="GO:0015935">
    <property type="term" value="C:small ribosomal subunit"/>
    <property type="evidence" value="ECO:0007669"/>
    <property type="project" value="InterPro"/>
</dbReference>
<evidence type="ECO:0000256" key="2">
    <source>
        <dbReference type="ARBA" id="ARBA00022730"/>
    </source>
</evidence>
<dbReference type="InterPro" id="IPR002942">
    <property type="entry name" value="S4_RNA-bd"/>
</dbReference>
<dbReference type="SMART" id="SM01390">
    <property type="entry name" value="Ribosomal_S4"/>
    <property type="match status" value="1"/>
</dbReference>
<feature type="domain" description="Small ribosomal subunit protein uS4 N-terminal" evidence="10">
    <location>
        <begin position="3"/>
        <end position="95"/>
    </location>
</feature>
<dbReference type="HAMAP" id="MF_01306_B">
    <property type="entry name" value="Ribosomal_uS4_B"/>
    <property type="match status" value="1"/>
</dbReference>
<evidence type="ECO:0000256" key="1">
    <source>
        <dbReference type="ARBA" id="ARBA00007465"/>
    </source>
</evidence>
<protein>
    <recommendedName>
        <fullName evidence="6 7">Small ribosomal subunit protein uS4</fullName>
    </recommendedName>
</protein>
<evidence type="ECO:0000256" key="8">
    <source>
        <dbReference type="RuleBase" id="RU003699"/>
    </source>
</evidence>
<comment type="function">
    <text evidence="7">With S5 and S12 plays an important role in translational accuracy.</text>
</comment>
<evidence type="ECO:0000259" key="9">
    <source>
        <dbReference type="SMART" id="SM00363"/>
    </source>
</evidence>
<dbReference type="Pfam" id="PF01479">
    <property type="entry name" value="S4"/>
    <property type="match status" value="1"/>
</dbReference>
<dbReference type="InterPro" id="IPR005709">
    <property type="entry name" value="Ribosomal_uS4_bac-type"/>
</dbReference>
<dbReference type="Pfam" id="PF00163">
    <property type="entry name" value="Ribosomal_S4"/>
    <property type="match status" value="1"/>
</dbReference>
<dbReference type="PROSITE" id="PS50889">
    <property type="entry name" value="S4"/>
    <property type="match status" value="1"/>
</dbReference>
<dbReference type="SUPFAM" id="SSF55174">
    <property type="entry name" value="Alpha-L RNA-binding motif"/>
    <property type="match status" value="1"/>
</dbReference>
<evidence type="ECO:0000256" key="3">
    <source>
        <dbReference type="ARBA" id="ARBA00022884"/>
    </source>
</evidence>
<comment type="function">
    <text evidence="7">One of the primary rRNA binding proteins, it binds directly to 16S rRNA where it nucleates assembly of the body of the 30S subunit.</text>
</comment>
<dbReference type="Gene3D" id="1.10.1050.10">
    <property type="entry name" value="Ribosomal Protein S4 Delta 41, Chain A, domain 1"/>
    <property type="match status" value="1"/>
</dbReference>
<sequence>MAKDIGPKCKRCRKSREKLFLRGDKCVSDKCVLMKRGEEPVAQGRRRSRSSYSIQLREKQKLRMMYGILEAQFHNYFVQAAKSRNTAATLLILLERRLDNVLFRLGFADSRPQARQLVRHGHVAVNGRKVDVPSFQVRAGEVISPRTETGRNFVQARLASRDAGTVVPWLALDTGQLAGTVLRLPTADDMRDAPCNTQLIVEFYSK</sequence>
<dbReference type="SMART" id="SM00363">
    <property type="entry name" value="S4"/>
    <property type="match status" value="1"/>
</dbReference>
<reference evidence="11" key="1">
    <citation type="journal article" date="2020" name="mSystems">
        <title>Genome- and Community-Level Interaction Insights into Carbon Utilization and Element Cycling Functions of Hydrothermarchaeota in Hydrothermal Sediment.</title>
        <authorList>
            <person name="Zhou Z."/>
            <person name="Liu Y."/>
            <person name="Xu W."/>
            <person name="Pan J."/>
            <person name="Luo Z.H."/>
            <person name="Li M."/>
        </authorList>
    </citation>
    <scope>NUCLEOTIDE SEQUENCE [LARGE SCALE GENOMIC DNA]</scope>
    <source>
        <strain evidence="11">SpSt-488</strain>
    </source>
</reference>
<dbReference type="NCBIfam" id="NF003717">
    <property type="entry name" value="PRK05327.1"/>
    <property type="match status" value="1"/>
</dbReference>
<keyword evidence="4 7" id="KW-0689">Ribosomal protein</keyword>
<dbReference type="GO" id="GO:0042274">
    <property type="term" value="P:ribosomal small subunit biogenesis"/>
    <property type="evidence" value="ECO:0007669"/>
    <property type="project" value="TreeGrafter"/>
</dbReference>
<evidence type="ECO:0000256" key="5">
    <source>
        <dbReference type="ARBA" id="ARBA00023274"/>
    </source>
</evidence>
<keyword evidence="3 7" id="KW-0694">RNA-binding</keyword>
<comment type="similarity">
    <text evidence="1 7 8">Belongs to the universal ribosomal protein uS4 family.</text>
</comment>
<dbReference type="CDD" id="cd00165">
    <property type="entry name" value="S4"/>
    <property type="match status" value="1"/>
</dbReference>
<evidence type="ECO:0000256" key="7">
    <source>
        <dbReference type="HAMAP-Rule" id="MF_01306"/>
    </source>
</evidence>
<dbReference type="PANTHER" id="PTHR11831">
    <property type="entry name" value="30S 40S RIBOSOMAL PROTEIN"/>
    <property type="match status" value="1"/>
</dbReference>
<evidence type="ECO:0000259" key="10">
    <source>
        <dbReference type="SMART" id="SM01390"/>
    </source>
</evidence>
<dbReference type="GO" id="GO:0006412">
    <property type="term" value="P:translation"/>
    <property type="evidence" value="ECO:0007669"/>
    <property type="project" value="UniProtKB-UniRule"/>
</dbReference>
<dbReference type="PROSITE" id="PS00632">
    <property type="entry name" value="RIBOSOMAL_S4"/>
    <property type="match status" value="1"/>
</dbReference>